<keyword evidence="2" id="KW-1003">Cell membrane</keyword>
<dbReference type="Pfam" id="PF03706">
    <property type="entry name" value="LPG_synthase_TM"/>
    <property type="match status" value="1"/>
</dbReference>
<evidence type="ECO:0000256" key="5">
    <source>
        <dbReference type="ARBA" id="ARBA00023136"/>
    </source>
</evidence>
<dbReference type="OrthoDB" id="340957at2"/>
<feature type="transmembrane region" description="Helical" evidence="6">
    <location>
        <begin position="143"/>
        <end position="164"/>
    </location>
</feature>
<feature type="transmembrane region" description="Helical" evidence="6">
    <location>
        <begin position="6"/>
        <end position="24"/>
    </location>
</feature>
<dbReference type="GO" id="GO:0005886">
    <property type="term" value="C:plasma membrane"/>
    <property type="evidence" value="ECO:0007669"/>
    <property type="project" value="UniProtKB-SubCell"/>
</dbReference>
<feature type="transmembrane region" description="Helical" evidence="6">
    <location>
        <begin position="209"/>
        <end position="229"/>
    </location>
</feature>
<dbReference type="PANTHER" id="PTHR39087:SF2">
    <property type="entry name" value="UPF0104 MEMBRANE PROTEIN MJ1595"/>
    <property type="match status" value="1"/>
</dbReference>
<feature type="transmembrane region" description="Helical" evidence="6">
    <location>
        <begin position="282"/>
        <end position="306"/>
    </location>
</feature>
<dbReference type="EMBL" id="RQEV01000017">
    <property type="protein sequence ID" value="TGK15221.1"/>
    <property type="molecule type" value="Genomic_DNA"/>
</dbReference>
<keyword evidence="5 6" id="KW-0472">Membrane</keyword>
<gene>
    <name evidence="7" type="ORF">EHO61_16190</name>
</gene>
<evidence type="ECO:0000256" key="2">
    <source>
        <dbReference type="ARBA" id="ARBA00022475"/>
    </source>
</evidence>
<sequence length="323" mass="35413">MKKLAIGILISGISLGFLFWKLDLSGFANIRERWEPIYLLPFFAAIIWGLSLFSWRWYLLLGKRIPFKTALLSSFIGVGANQFLPARGGDIFRLYLCKKDSDANYGSLVSALFLEKVLDFAFIFSAGLGAFFLLGIHQDFVRFLLPLVGIASILGVLVFVRFFHKGIASLGEALFSKVGKGEFFRSKLSPLVLELGGFLSLNNAGKHGLLTGCTWLFGYGLHYTLLQYLVGIHLSPMETVFIMFCGAVGVMVPSAPSGAGVYHASITSGFVLLGRESSEGLVYATTVHLGQMVSLGILTAILYTYWSFTGKERIPAELSGEKD</sequence>
<evidence type="ECO:0000256" key="1">
    <source>
        <dbReference type="ARBA" id="ARBA00004651"/>
    </source>
</evidence>
<evidence type="ECO:0000256" key="6">
    <source>
        <dbReference type="SAM" id="Phobius"/>
    </source>
</evidence>
<keyword evidence="3 6" id="KW-0812">Transmembrane</keyword>
<accession>A0A4R9GL35</accession>
<dbReference type="PANTHER" id="PTHR39087">
    <property type="entry name" value="UPF0104 MEMBRANE PROTEIN MJ1595"/>
    <property type="match status" value="1"/>
</dbReference>
<dbReference type="RefSeq" id="WP_135814595.1">
    <property type="nucleotide sequence ID" value="NZ_RQEV01000017.1"/>
</dbReference>
<evidence type="ECO:0000256" key="4">
    <source>
        <dbReference type="ARBA" id="ARBA00022989"/>
    </source>
</evidence>
<dbReference type="AlphaFoldDB" id="A0A4R9GL35"/>
<comment type="caution">
    <text evidence="7">The sequence shown here is derived from an EMBL/GenBank/DDBJ whole genome shotgun (WGS) entry which is preliminary data.</text>
</comment>
<evidence type="ECO:0000313" key="8">
    <source>
        <dbReference type="Proteomes" id="UP000297855"/>
    </source>
</evidence>
<reference evidence="7" key="1">
    <citation type="journal article" date="2019" name="PLoS Negl. Trop. Dis.">
        <title>Revisiting the worldwide diversity of Leptospira species in the environment.</title>
        <authorList>
            <person name="Vincent A.T."/>
            <person name="Schiettekatte O."/>
            <person name="Bourhy P."/>
            <person name="Veyrier F.J."/>
            <person name="Picardeau M."/>
        </authorList>
    </citation>
    <scope>NUCLEOTIDE SEQUENCE [LARGE SCALE GENOMIC DNA]</scope>
    <source>
        <strain evidence="7">SCS5</strain>
    </source>
</reference>
<evidence type="ECO:0000313" key="7">
    <source>
        <dbReference type="EMBL" id="TGK15221.1"/>
    </source>
</evidence>
<feature type="transmembrane region" description="Helical" evidence="6">
    <location>
        <begin position="117"/>
        <end position="136"/>
    </location>
</feature>
<keyword evidence="8" id="KW-1185">Reference proteome</keyword>
<name>A0A4R9GL35_9LEPT</name>
<evidence type="ECO:0000256" key="3">
    <source>
        <dbReference type="ARBA" id="ARBA00022692"/>
    </source>
</evidence>
<keyword evidence="4 6" id="KW-1133">Transmembrane helix</keyword>
<comment type="subcellular location">
    <subcellularLocation>
        <location evidence="1">Cell membrane</location>
        <topology evidence="1">Multi-pass membrane protein</topology>
    </subcellularLocation>
</comment>
<organism evidence="7 8">
    <name type="scientific">Leptospira fluminis</name>
    <dbReference type="NCBI Taxonomy" id="2484979"/>
    <lineage>
        <taxon>Bacteria</taxon>
        <taxon>Pseudomonadati</taxon>
        <taxon>Spirochaetota</taxon>
        <taxon>Spirochaetia</taxon>
        <taxon>Leptospirales</taxon>
        <taxon>Leptospiraceae</taxon>
        <taxon>Leptospira</taxon>
    </lineage>
</organism>
<feature type="transmembrane region" description="Helical" evidence="6">
    <location>
        <begin position="241"/>
        <end position="262"/>
    </location>
</feature>
<proteinExistence type="predicted"/>
<dbReference type="InterPro" id="IPR022791">
    <property type="entry name" value="L-PG_synthase/AglD"/>
</dbReference>
<feature type="transmembrane region" description="Helical" evidence="6">
    <location>
        <begin position="36"/>
        <end position="58"/>
    </location>
</feature>
<protein>
    <submittedName>
        <fullName evidence="7">UPF0104 family protein</fullName>
    </submittedName>
</protein>
<dbReference type="Proteomes" id="UP000297855">
    <property type="component" value="Unassembled WGS sequence"/>
</dbReference>